<feature type="region of interest" description="Disordered" evidence="1">
    <location>
        <begin position="1020"/>
        <end position="1054"/>
    </location>
</feature>
<feature type="region of interest" description="Disordered" evidence="1">
    <location>
        <begin position="313"/>
        <end position="383"/>
    </location>
</feature>
<feature type="compositionally biased region" description="Polar residues" evidence="1">
    <location>
        <begin position="369"/>
        <end position="379"/>
    </location>
</feature>
<feature type="compositionally biased region" description="Polar residues" evidence="1">
    <location>
        <begin position="618"/>
        <end position="628"/>
    </location>
</feature>
<evidence type="ECO:0000256" key="1">
    <source>
        <dbReference type="SAM" id="MobiDB-lite"/>
    </source>
</evidence>
<feature type="compositionally biased region" description="Polar residues" evidence="1">
    <location>
        <begin position="681"/>
        <end position="694"/>
    </location>
</feature>
<proteinExistence type="predicted"/>
<evidence type="ECO:0000313" key="3">
    <source>
        <dbReference type="Proteomes" id="UP000308197"/>
    </source>
</evidence>
<organism evidence="2 3">
    <name type="scientific">Polyporus arcularius HHB13444</name>
    <dbReference type="NCBI Taxonomy" id="1314778"/>
    <lineage>
        <taxon>Eukaryota</taxon>
        <taxon>Fungi</taxon>
        <taxon>Dikarya</taxon>
        <taxon>Basidiomycota</taxon>
        <taxon>Agaricomycotina</taxon>
        <taxon>Agaricomycetes</taxon>
        <taxon>Polyporales</taxon>
        <taxon>Polyporaceae</taxon>
        <taxon>Polyporus</taxon>
    </lineage>
</organism>
<gene>
    <name evidence="2" type="ORF">K466DRAFT_603131</name>
</gene>
<evidence type="ECO:0000313" key="2">
    <source>
        <dbReference type="EMBL" id="TFK83110.1"/>
    </source>
</evidence>
<protein>
    <submittedName>
        <fullName evidence="2">Uncharacterized protein</fullName>
    </submittedName>
</protein>
<reference evidence="2 3" key="1">
    <citation type="journal article" date="2019" name="Nat. Ecol. Evol.">
        <title>Megaphylogeny resolves global patterns of mushroom evolution.</title>
        <authorList>
            <person name="Varga T."/>
            <person name="Krizsan K."/>
            <person name="Foldi C."/>
            <person name="Dima B."/>
            <person name="Sanchez-Garcia M."/>
            <person name="Sanchez-Ramirez S."/>
            <person name="Szollosi G.J."/>
            <person name="Szarkandi J.G."/>
            <person name="Papp V."/>
            <person name="Albert L."/>
            <person name="Andreopoulos W."/>
            <person name="Angelini C."/>
            <person name="Antonin V."/>
            <person name="Barry K.W."/>
            <person name="Bougher N.L."/>
            <person name="Buchanan P."/>
            <person name="Buyck B."/>
            <person name="Bense V."/>
            <person name="Catcheside P."/>
            <person name="Chovatia M."/>
            <person name="Cooper J."/>
            <person name="Damon W."/>
            <person name="Desjardin D."/>
            <person name="Finy P."/>
            <person name="Geml J."/>
            <person name="Haridas S."/>
            <person name="Hughes K."/>
            <person name="Justo A."/>
            <person name="Karasinski D."/>
            <person name="Kautmanova I."/>
            <person name="Kiss B."/>
            <person name="Kocsube S."/>
            <person name="Kotiranta H."/>
            <person name="LaButti K.M."/>
            <person name="Lechner B.E."/>
            <person name="Liimatainen K."/>
            <person name="Lipzen A."/>
            <person name="Lukacs Z."/>
            <person name="Mihaltcheva S."/>
            <person name="Morgado L.N."/>
            <person name="Niskanen T."/>
            <person name="Noordeloos M.E."/>
            <person name="Ohm R.A."/>
            <person name="Ortiz-Santana B."/>
            <person name="Ovrebo C."/>
            <person name="Racz N."/>
            <person name="Riley R."/>
            <person name="Savchenko A."/>
            <person name="Shiryaev A."/>
            <person name="Soop K."/>
            <person name="Spirin V."/>
            <person name="Szebenyi C."/>
            <person name="Tomsovsky M."/>
            <person name="Tulloss R.E."/>
            <person name="Uehling J."/>
            <person name="Grigoriev I.V."/>
            <person name="Vagvolgyi C."/>
            <person name="Papp T."/>
            <person name="Martin F.M."/>
            <person name="Miettinen O."/>
            <person name="Hibbett D.S."/>
            <person name="Nagy L.G."/>
        </authorList>
    </citation>
    <scope>NUCLEOTIDE SEQUENCE [LARGE SCALE GENOMIC DNA]</scope>
    <source>
        <strain evidence="2 3">HHB13444</strain>
    </source>
</reference>
<sequence>MSDRIIHDRDRLNLRDGTSTPTIRAASSPVILVPATPPSTRQVQQATQRAASPTLLQRSPRSYAQVVALSTATMGITVQPLNTPIAAAGTVVQVPAQVAGAANATVAVPAQVDAALAVMQAPPAALQAEDIATMPRTPVLRPTRTGLANIDVRIRLPPPALPLTGMLHAERMDTPVLRPVSDDLEDIDAPLALPPPVVPWMGAHYMENNTSDTLSSLPSSSPISVPTTASTTPMQVARSTSLREGSVQPDNLGGTNAESYEDFWAQFDTPIITDANLPAALQTPSTLTIRDNVSIPPSQWPPLNQAGINRAIMTPGNEENMPPSLVPSASHPPVASRFRKRRRGTSPAIGERAKKSARRKAKGKDAERASTNQPTTTPFNPWASTPAAAALAPASTTIDLSSPLHPTSYVSANHTPYQDFSREASSTTTFYRRMNASGSHPTPHRMTLSPSAMASPSPAETSLPDTSIIAASTSAAFPSPLQTPRLRSASNELPLEEDVRHSSVPTTPAASSSRSYGPPGEYDISMRSLSQRDRLSDRPDDYLPLGLAPGAGPRACRDRPYRSPTVDDYPEDGEIEDLRHSYSVRAEGWEPRISYERFSSTQHGPTPSLHDASRRPTRSTSHNRSTARLPSEFDYPARRPAAMHVENEYARAASIGARADVRARAGDATHMLDSARHPHESNPNLSSTPTHSVTARTNALTNRLGGLDVFDIGNDENVPDAVRRGGASAADSSDRPTPIPHEGDPEVHQYDPEAHLRGMSDDWIQEVWADPEGTSITLSTFNPRFTRSYGTNRRTASDIRQAVASITGESTFLVIAPDQAHGHRGRGPFEWAVTGLTTDGADRLLRRRVWSLKYITFFPRRRALEAPRLLLALEGFLDDNISNIQNAVRSTFERPQIRQRMLQMINANPDFSAIPAEEALRRIMSSLRITVYTLDNGTVVANVFLRSPTLSIRVWRLWVQELRSLTFGSYHTAIARARRITSCAGCTGVDHPSHLCPFTRMQGWNGPDIAGGYSYSVDGRERAASQSTSTPPSQVNSSAMHGYHSQLPSNLGGGMRAAVTPVDKIVDEGVATTKEAKVCRDAVDVMGHVPPKEVGMGCARTHVTSSLSPHHISVS</sequence>
<feature type="region of interest" description="Disordered" evidence="1">
    <location>
        <begin position="494"/>
        <end position="574"/>
    </location>
</feature>
<feature type="compositionally biased region" description="Low complexity" evidence="1">
    <location>
        <begin position="502"/>
        <end position="515"/>
    </location>
</feature>
<feature type="region of interest" description="Disordered" evidence="1">
    <location>
        <begin position="597"/>
        <end position="634"/>
    </location>
</feature>
<feature type="compositionally biased region" description="Low complexity" evidence="1">
    <location>
        <begin position="449"/>
        <end position="459"/>
    </location>
</feature>
<dbReference type="AlphaFoldDB" id="A0A5C3P490"/>
<dbReference type="InParanoid" id="A0A5C3P490"/>
<dbReference type="Proteomes" id="UP000308197">
    <property type="component" value="Unassembled WGS sequence"/>
</dbReference>
<name>A0A5C3P490_9APHY</name>
<keyword evidence="3" id="KW-1185">Reference proteome</keyword>
<feature type="region of interest" description="Disordered" evidence="1">
    <location>
        <begin position="1"/>
        <end position="20"/>
    </location>
</feature>
<feature type="region of interest" description="Disordered" evidence="1">
    <location>
        <begin position="211"/>
        <end position="231"/>
    </location>
</feature>
<feature type="compositionally biased region" description="Basic and acidic residues" evidence="1">
    <location>
        <begin position="1"/>
        <end position="14"/>
    </location>
</feature>
<feature type="compositionally biased region" description="Polar residues" evidence="1">
    <location>
        <begin position="1024"/>
        <end position="1039"/>
    </location>
</feature>
<accession>A0A5C3P490</accession>
<dbReference type="STRING" id="1314778.A0A5C3P490"/>
<dbReference type="EMBL" id="ML211420">
    <property type="protein sequence ID" value="TFK83110.1"/>
    <property type="molecule type" value="Genomic_DNA"/>
</dbReference>
<feature type="compositionally biased region" description="Basic and acidic residues" evidence="1">
    <location>
        <begin position="530"/>
        <end position="541"/>
    </location>
</feature>
<feature type="region of interest" description="Disordered" evidence="1">
    <location>
        <begin position="710"/>
        <end position="747"/>
    </location>
</feature>
<feature type="region of interest" description="Disordered" evidence="1">
    <location>
        <begin position="435"/>
        <end position="464"/>
    </location>
</feature>
<feature type="region of interest" description="Disordered" evidence="1">
    <location>
        <begin position="673"/>
        <end position="694"/>
    </location>
</feature>